<reference evidence="1 2" key="1">
    <citation type="journal article" date="2017" name="Int. J. Syst. Evol. Microbiol.">
        <title>Desulfovibrio senegalensis sp. nov., a mesophilic sulfate reducer isolated from marine sediment.</title>
        <authorList>
            <person name="Thioye A."/>
            <person name="Gam Z.B.A."/>
            <person name="Mbengue M."/>
            <person name="Cayol J.L."/>
            <person name="Joseph-Bartoli M."/>
            <person name="Toure-Kane C."/>
            <person name="Labat M."/>
        </authorList>
    </citation>
    <scope>NUCLEOTIDE SEQUENCE [LARGE SCALE GENOMIC DNA]</scope>
    <source>
        <strain evidence="1 2">DSM 101509</strain>
    </source>
</reference>
<evidence type="ECO:0000313" key="2">
    <source>
        <dbReference type="Proteomes" id="UP000438699"/>
    </source>
</evidence>
<sequence>MSKTTRNWFWLKWPEHKQKRFMGMTRWLAVVLMLCVFGPQYFMTVATQKEIVRKRELYARVVPVVQNIKRLRARQIMNAETLRSAVLKIAEGAGIGWDQLSLQEEPFEYGEPGVLVELQDVTLVQLTAFLETCREQADLRFLSFDMERDAEQSVLADVKTLLVR</sequence>
<dbReference type="Proteomes" id="UP000438699">
    <property type="component" value="Unassembled WGS sequence"/>
</dbReference>
<evidence type="ECO:0000313" key="1">
    <source>
        <dbReference type="EMBL" id="KAB1440783.1"/>
    </source>
</evidence>
<protein>
    <submittedName>
        <fullName evidence="1">Uncharacterized protein</fullName>
    </submittedName>
</protein>
<name>A0A6N6N0K0_9BACT</name>
<dbReference type="OrthoDB" id="5454890at2"/>
<proteinExistence type="predicted"/>
<dbReference type="AlphaFoldDB" id="A0A6N6N0K0"/>
<dbReference type="RefSeq" id="WP_151151527.1">
    <property type="nucleotide sequence ID" value="NZ_WAIE01000006.1"/>
</dbReference>
<organism evidence="1 2">
    <name type="scientific">Pseudodesulfovibrio senegalensis</name>
    <dbReference type="NCBI Taxonomy" id="1721087"/>
    <lineage>
        <taxon>Bacteria</taxon>
        <taxon>Pseudomonadati</taxon>
        <taxon>Thermodesulfobacteriota</taxon>
        <taxon>Desulfovibrionia</taxon>
        <taxon>Desulfovibrionales</taxon>
        <taxon>Desulfovibrionaceae</taxon>
    </lineage>
</organism>
<keyword evidence="2" id="KW-1185">Reference proteome</keyword>
<accession>A0A6N6N0K0</accession>
<comment type="caution">
    <text evidence="1">The sequence shown here is derived from an EMBL/GenBank/DDBJ whole genome shotgun (WGS) entry which is preliminary data.</text>
</comment>
<dbReference type="EMBL" id="WAIE01000006">
    <property type="protein sequence ID" value="KAB1440783.1"/>
    <property type="molecule type" value="Genomic_DNA"/>
</dbReference>
<gene>
    <name evidence="1" type="ORF">F8A88_12590</name>
</gene>